<dbReference type="PROSITE" id="PS51257">
    <property type="entry name" value="PROKAR_LIPOPROTEIN"/>
    <property type="match status" value="1"/>
</dbReference>
<accession>A0A5J9U2I6</accession>
<reference evidence="1 2" key="1">
    <citation type="journal article" date="2019" name="Sci. Rep.">
        <title>A high-quality genome of Eragrostis curvula grass provides insights into Poaceae evolution and supports new strategies to enhance forage quality.</title>
        <authorList>
            <person name="Carballo J."/>
            <person name="Santos B.A.C.M."/>
            <person name="Zappacosta D."/>
            <person name="Garbus I."/>
            <person name="Selva J.P."/>
            <person name="Gallo C.A."/>
            <person name="Diaz A."/>
            <person name="Albertini E."/>
            <person name="Caccamo M."/>
            <person name="Echenique V."/>
        </authorList>
    </citation>
    <scope>NUCLEOTIDE SEQUENCE [LARGE SCALE GENOMIC DNA]</scope>
    <source>
        <strain evidence="2">cv. Victoria</strain>
        <tissue evidence="1">Leaf</tissue>
    </source>
</reference>
<protein>
    <recommendedName>
        <fullName evidence="3">UBA domain-containing protein</fullName>
    </recommendedName>
</protein>
<evidence type="ECO:0000313" key="1">
    <source>
        <dbReference type="EMBL" id="TVU17667.1"/>
    </source>
</evidence>
<organism evidence="1 2">
    <name type="scientific">Eragrostis curvula</name>
    <name type="common">weeping love grass</name>
    <dbReference type="NCBI Taxonomy" id="38414"/>
    <lineage>
        <taxon>Eukaryota</taxon>
        <taxon>Viridiplantae</taxon>
        <taxon>Streptophyta</taxon>
        <taxon>Embryophyta</taxon>
        <taxon>Tracheophyta</taxon>
        <taxon>Spermatophyta</taxon>
        <taxon>Magnoliopsida</taxon>
        <taxon>Liliopsida</taxon>
        <taxon>Poales</taxon>
        <taxon>Poaceae</taxon>
        <taxon>PACMAD clade</taxon>
        <taxon>Chloridoideae</taxon>
        <taxon>Eragrostideae</taxon>
        <taxon>Eragrostidinae</taxon>
        <taxon>Eragrostis</taxon>
    </lineage>
</organism>
<dbReference type="AlphaFoldDB" id="A0A5J9U2I6"/>
<dbReference type="Gene3D" id="1.10.8.10">
    <property type="entry name" value="DNA helicase RuvA subunit, C-terminal domain"/>
    <property type="match status" value="1"/>
</dbReference>
<name>A0A5J9U2I6_9POAL</name>
<dbReference type="Gramene" id="TVU17667">
    <property type="protein sequence ID" value="TVU17667"/>
    <property type="gene ID" value="EJB05_33716"/>
</dbReference>
<proteinExistence type="predicted"/>
<comment type="caution">
    <text evidence="1">The sequence shown here is derived from an EMBL/GenBank/DDBJ whole genome shotgun (WGS) entry which is preliminary data.</text>
</comment>
<evidence type="ECO:0000313" key="2">
    <source>
        <dbReference type="Proteomes" id="UP000324897"/>
    </source>
</evidence>
<dbReference type="EMBL" id="RWGY01000029">
    <property type="protein sequence ID" value="TVU17667.1"/>
    <property type="molecule type" value="Genomic_DNA"/>
</dbReference>
<dbReference type="Gene3D" id="3.30.40.10">
    <property type="entry name" value="Zinc/RING finger domain, C3HC4 (zinc finger)"/>
    <property type="match status" value="1"/>
</dbReference>
<evidence type="ECO:0008006" key="3">
    <source>
        <dbReference type="Google" id="ProtNLM"/>
    </source>
</evidence>
<sequence>MERLVESVHAPCPNAAYGCAARPAYYDRSRHRERPCSSSGQMRLMAKLDLAVDEAGFEREEITLSWHAQTGVKRDEAVKALKENDGDLLNTIMSFERHAL</sequence>
<gene>
    <name evidence="1" type="ORF">EJB05_33716</name>
</gene>
<dbReference type="InterPro" id="IPR013083">
    <property type="entry name" value="Znf_RING/FYVE/PHD"/>
</dbReference>
<dbReference type="Proteomes" id="UP000324897">
    <property type="component" value="Chromosome 7"/>
</dbReference>
<keyword evidence="2" id="KW-1185">Reference proteome</keyword>
<feature type="non-terminal residue" evidence="1">
    <location>
        <position position="1"/>
    </location>
</feature>
<dbReference type="OrthoDB" id="1001981at2759"/>